<keyword evidence="3" id="KW-1185">Reference proteome</keyword>
<dbReference type="Proteomes" id="UP000422108">
    <property type="component" value="Chromosome"/>
</dbReference>
<name>A0A5K8ABZ3_9BACT</name>
<reference evidence="2 3" key="1">
    <citation type="submission" date="2019-11" db="EMBL/GenBank/DDBJ databases">
        <title>Comparative genomics of hydrocarbon-degrading Desulfosarcina strains.</title>
        <authorList>
            <person name="Watanabe M."/>
            <person name="Kojima H."/>
            <person name="Fukui M."/>
        </authorList>
    </citation>
    <scope>NUCLEOTIDE SEQUENCE [LARGE SCALE GENOMIC DNA]</scope>
    <source>
        <strain evidence="3">oXyS1</strain>
    </source>
</reference>
<organism evidence="2 3">
    <name type="scientific">Desulfosarcina ovata subsp. ovata</name>
    <dbReference type="NCBI Taxonomy" id="2752305"/>
    <lineage>
        <taxon>Bacteria</taxon>
        <taxon>Pseudomonadati</taxon>
        <taxon>Thermodesulfobacteriota</taxon>
        <taxon>Desulfobacteria</taxon>
        <taxon>Desulfobacterales</taxon>
        <taxon>Desulfosarcinaceae</taxon>
        <taxon>Desulfosarcina</taxon>
    </lineage>
</organism>
<sequence length="98" mass="10467">MRYTALHNKKTAAADASILSPERPDENDTDSFQRYPFPAGIDDAAGQCTGRLSGLRASSVSLLAAPSRRHPVGSGVFAAVVPDYSNGWYAMGSHHLSF</sequence>
<evidence type="ECO:0000313" key="2">
    <source>
        <dbReference type="EMBL" id="BBO90135.1"/>
    </source>
</evidence>
<dbReference type="EMBL" id="AP021879">
    <property type="protein sequence ID" value="BBO90135.1"/>
    <property type="molecule type" value="Genomic_DNA"/>
</dbReference>
<evidence type="ECO:0000256" key="1">
    <source>
        <dbReference type="SAM" id="MobiDB-lite"/>
    </source>
</evidence>
<dbReference type="AlphaFoldDB" id="A0A5K8ABZ3"/>
<protein>
    <submittedName>
        <fullName evidence="2">Uncharacterized protein</fullName>
    </submittedName>
</protein>
<evidence type="ECO:0000313" key="3">
    <source>
        <dbReference type="Proteomes" id="UP000422108"/>
    </source>
</evidence>
<gene>
    <name evidence="2" type="ORF">DSCOOX_33150</name>
</gene>
<accession>A0A5K8ABZ3</accession>
<feature type="region of interest" description="Disordered" evidence="1">
    <location>
        <begin position="1"/>
        <end position="35"/>
    </location>
</feature>
<proteinExistence type="predicted"/>